<dbReference type="PANTHER" id="PTHR43152">
    <property type="entry name" value="UVRABC SYSTEM PROTEIN A"/>
    <property type="match status" value="1"/>
</dbReference>
<comment type="similarity">
    <text evidence="14">Belongs to the ABC transporter superfamily. UvrA family.</text>
</comment>
<comment type="subcellular location">
    <subcellularLocation>
        <location evidence="1">Cytoplasm</location>
    </subcellularLocation>
</comment>
<evidence type="ECO:0000256" key="10">
    <source>
        <dbReference type="ARBA" id="ARBA00022840"/>
    </source>
</evidence>
<keyword evidence="10" id="KW-0067">ATP-binding</keyword>
<evidence type="ECO:0000256" key="13">
    <source>
        <dbReference type="ARBA" id="ARBA00023204"/>
    </source>
</evidence>
<keyword evidence="8" id="KW-0863">Zinc-finger</keyword>
<keyword evidence="19" id="KW-1185">Reference proteome</keyword>
<keyword evidence="9" id="KW-0862">Zinc</keyword>
<proteinExistence type="inferred from homology"/>
<dbReference type="GO" id="GO:0006281">
    <property type="term" value="P:DNA repair"/>
    <property type="evidence" value="ECO:0007669"/>
    <property type="project" value="UniProtKB-KW"/>
</dbReference>
<keyword evidence="13" id="KW-0234">DNA repair</keyword>
<evidence type="ECO:0000256" key="11">
    <source>
        <dbReference type="ARBA" id="ARBA00022881"/>
    </source>
</evidence>
<feature type="domain" description="ABC transporter" evidence="17">
    <location>
        <begin position="506"/>
        <end position="837"/>
    </location>
</feature>
<evidence type="ECO:0000256" key="6">
    <source>
        <dbReference type="ARBA" id="ARBA00022763"/>
    </source>
</evidence>
<evidence type="ECO:0000256" key="16">
    <source>
        <dbReference type="ARBA" id="ARBA00042156"/>
    </source>
</evidence>
<evidence type="ECO:0000313" key="19">
    <source>
        <dbReference type="Proteomes" id="UP000050920"/>
    </source>
</evidence>
<gene>
    <name evidence="18" type="ORF">DY78_GL000630</name>
</gene>
<keyword evidence="7" id="KW-0228">DNA excision</keyword>
<evidence type="ECO:0000256" key="14">
    <source>
        <dbReference type="ARBA" id="ARBA00038000"/>
    </source>
</evidence>
<dbReference type="Gene3D" id="1.20.1580.10">
    <property type="entry name" value="ABC transporter ATPase like domain"/>
    <property type="match status" value="2"/>
</dbReference>
<dbReference type="PROSITE" id="PS50893">
    <property type="entry name" value="ABC_TRANSPORTER_2"/>
    <property type="match status" value="1"/>
</dbReference>
<evidence type="ECO:0000259" key="17">
    <source>
        <dbReference type="PROSITE" id="PS50893"/>
    </source>
</evidence>
<sequence>MPLIKRGCGLMATQPLPTKIKVRGAHVNNLKDMDIDIPLNSFVAITGRSGSGKSSLAMGVLYAEGARRYLNALSTFTRRRINQVGKAAVDSVQYLPSALALRQRPQVPGVRSTVGTMSESLNILRLVFSRLGSPVCPNGHRLTPTLAIAENMGHLVCYECGVHFTAFGAEDFAFNSNGACPTCGGIGEVRQIDPNLIIADETQTIREGAVASWHLPGRNFMPIVADAIGIPIDVPYQDLSAADKEKVLHGPKQTVAISIPSSKGKIFHMDNAVYENAFAAVEDSMATTKNERSIARLNRFYTFSTCPDCHGSRFAPKLMSQLLNGKNIAEVTDMTVADLHQFATTIVAWLPTEMHDLGQQLVDELLLSLQPMEELGLDYLTLSRPGATLSTGELQRIQLGRTLRSATTGVLYVLDEPSVGLHPANVNGLIKAFRGLVAQGNSVVVVDHDTSIISAADYVIEIGPGAGKTGGTIVDQGTVDQIKQQSASLIAPFLNGTATLRERPTLTDQQLWAKGALDIEVAHRFNIQDITAKIPKNRLTTVTGMSGAGKTTLILDSLIPALTATAKHQPLPAHVKHFDNNHIRHVVEVDSVPVGKNVRSTVATYTNILDNLRRLFAGTDTAQAHGWTTSQFSYNVAAGACPMCGGTGQISLDVQYLPDITEVCPQCHGARYNQETLTVQWHDKNIAEVLALSVDEALPFFQDEASIENTLQILHEMGLGYLLLGESTPALSGGEAQRLKLTSRIGKRQTGTLFVFDEPSVGLHPLDIQQLVKVFDQLIQQGATVIAIEHDLDVIANADYLIDMGPAGGINGGHIVATGTPQAVSDNPDSITGQYLKAHLNLFNQN</sequence>
<evidence type="ECO:0000256" key="2">
    <source>
        <dbReference type="ARBA" id="ARBA00022490"/>
    </source>
</evidence>
<evidence type="ECO:0000256" key="12">
    <source>
        <dbReference type="ARBA" id="ARBA00023125"/>
    </source>
</evidence>
<evidence type="ECO:0000256" key="7">
    <source>
        <dbReference type="ARBA" id="ARBA00022769"/>
    </source>
</evidence>
<dbReference type="GO" id="GO:0004518">
    <property type="term" value="F:nuclease activity"/>
    <property type="evidence" value="ECO:0007669"/>
    <property type="project" value="UniProtKB-KW"/>
</dbReference>
<evidence type="ECO:0000256" key="15">
    <source>
        <dbReference type="ARBA" id="ARBA00039316"/>
    </source>
</evidence>
<dbReference type="Gene3D" id="1.10.8.280">
    <property type="entry name" value="ABC transporter ATPase domain-like"/>
    <property type="match status" value="1"/>
</dbReference>
<evidence type="ECO:0000256" key="1">
    <source>
        <dbReference type="ARBA" id="ARBA00004496"/>
    </source>
</evidence>
<keyword evidence="3" id="KW-0479">Metal-binding</keyword>
<dbReference type="SUPFAM" id="SSF52540">
    <property type="entry name" value="P-loop containing nucleoside triphosphate hydrolases"/>
    <property type="match status" value="2"/>
</dbReference>
<reference evidence="18 19" key="1">
    <citation type="journal article" date="2015" name="Genome Announc.">
        <title>Expanding the biotechnology potential of lactobacilli through comparative genomics of 213 strains and associated genera.</title>
        <authorList>
            <person name="Sun Z."/>
            <person name="Harris H.M."/>
            <person name="McCann A."/>
            <person name="Guo C."/>
            <person name="Argimon S."/>
            <person name="Zhang W."/>
            <person name="Yang X."/>
            <person name="Jeffery I.B."/>
            <person name="Cooney J.C."/>
            <person name="Kagawa T.F."/>
            <person name="Liu W."/>
            <person name="Song Y."/>
            <person name="Salvetti E."/>
            <person name="Wrobel A."/>
            <person name="Rasinkangas P."/>
            <person name="Parkhill J."/>
            <person name="Rea M.C."/>
            <person name="O'Sullivan O."/>
            <person name="Ritari J."/>
            <person name="Douillard F.P."/>
            <person name="Paul Ross R."/>
            <person name="Yang R."/>
            <person name="Briner A.E."/>
            <person name="Felis G.E."/>
            <person name="de Vos W.M."/>
            <person name="Barrangou R."/>
            <person name="Klaenhammer T.R."/>
            <person name="Caufield P.W."/>
            <person name="Cui Y."/>
            <person name="Zhang H."/>
            <person name="O'Toole P.W."/>
        </authorList>
    </citation>
    <scope>NUCLEOTIDE SEQUENCE [LARGE SCALE GENOMIC DNA]</scope>
    <source>
        <strain evidence="18 19">DSM 21115</strain>
    </source>
</reference>
<dbReference type="GO" id="GO:0005737">
    <property type="term" value="C:cytoplasm"/>
    <property type="evidence" value="ECO:0007669"/>
    <property type="project" value="UniProtKB-SubCell"/>
</dbReference>
<dbReference type="AlphaFoldDB" id="A0A0R2NM03"/>
<dbReference type="InterPro" id="IPR003439">
    <property type="entry name" value="ABC_transporter-like_ATP-bd"/>
</dbReference>
<name>A0A0R2NM03_9LACO</name>
<evidence type="ECO:0000313" key="18">
    <source>
        <dbReference type="EMBL" id="KRO26774.1"/>
    </source>
</evidence>
<keyword evidence="5" id="KW-0547">Nucleotide-binding</keyword>
<dbReference type="EMBL" id="AYGX02000107">
    <property type="protein sequence ID" value="KRO26774.1"/>
    <property type="molecule type" value="Genomic_DNA"/>
</dbReference>
<dbReference type="GO" id="GO:0008270">
    <property type="term" value="F:zinc ion binding"/>
    <property type="evidence" value="ECO:0007669"/>
    <property type="project" value="UniProtKB-KW"/>
</dbReference>
<comment type="caution">
    <text evidence="18">The sequence shown here is derived from an EMBL/GenBank/DDBJ whole genome shotgun (WGS) entry which is preliminary data.</text>
</comment>
<protein>
    <recommendedName>
        <fullName evidence="15">UvrABC system protein A</fullName>
    </recommendedName>
    <alternativeName>
        <fullName evidence="16">Excinuclease ABC subunit A</fullName>
    </alternativeName>
</protein>
<dbReference type="GO" id="GO:0005524">
    <property type="term" value="F:ATP binding"/>
    <property type="evidence" value="ECO:0007669"/>
    <property type="project" value="UniProtKB-KW"/>
</dbReference>
<evidence type="ECO:0000256" key="3">
    <source>
        <dbReference type="ARBA" id="ARBA00022723"/>
    </source>
</evidence>
<evidence type="ECO:0000256" key="9">
    <source>
        <dbReference type="ARBA" id="ARBA00022833"/>
    </source>
</evidence>
<keyword evidence="11" id="KW-0267">Excision nuclease</keyword>
<keyword evidence="6" id="KW-0227">DNA damage</keyword>
<keyword evidence="12" id="KW-0238">DNA-binding</keyword>
<accession>A0A0R2NM03</accession>
<dbReference type="InterPro" id="IPR041552">
    <property type="entry name" value="UvrA_DNA-bd"/>
</dbReference>
<dbReference type="GO" id="GO:0003677">
    <property type="term" value="F:DNA binding"/>
    <property type="evidence" value="ECO:0007669"/>
    <property type="project" value="UniProtKB-KW"/>
</dbReference>
<evidence type="ECO:0000256" key="4">
    <source>
        <dbReference type="ARBA" id="ARBA00022737"/>
    </source>
</evidence>
<dbReference type="Proteomes" id="UP000050920">
    <property type="component" value="Unassembled WGS sequence"/>
</dbReference>
<dbReference type="Pfam" id="PF17755">
    <property type="entry name" value="UvrA_DNA-bind"/>
    <property type="match status" value="1"/>
</dbReference>
<dbReference type="GO" id="GO:0016887">
    <property type="term" value="F:ATP hydrolysis activity"/>
    <property type="evidence" value="ECO:0007669"/>
    <property type="project" value="InterPro"/>
</dbReference>
<keyword evidence="2" id="KW-0963">Cytoplasm</keyword>
<dbReference type="Gene3D" id="3.40.50.300">
    <property type="entry name" value="P-loop containing nucleotide triphosphate hydrolases"/>
    <property type="match status" value="2"/>
</dbReference>
<keyword evidence="4" id="KW-0677">Repeat</keyword>
<organism evidence="18 19">
    <name type="scientific">Lactiplantibacillus fabifermentans DSM 21115</name>
    <dbReference type="NCBI Taxonomy" id="1413187"/>
    <lineage>
        <taxon>Bacteria</taxon>
        <taxon>Bacillati</taxon>
        <taxon>Bacillota</taxon>
        <taxon>Bacilli</taxon>
        <taxon>Lactobacillales</taxon>
        <taxon>Lactobacillaceae</taxon>
        <taxon>Lactiplantibacillus</taxon>
    </lineage>
</organism>
<evidence type="ECO:0000256" key="8">
    <source>
        <dbReference type="ARBA" id="ARBA00022771"/>
    </source>
</evidence>
<dbReference type="InterPro" id="IPR027417">
    <property type="entry name" value="P-loop_NTPase"/>
</dbReference>
<dbReference type="PANTHER" id="PTHR43152:SF3">
    <property type="entry name" value="UVRABC SYSTEM PROTEIN A"/>
    <property type="match status" value="1"/>
</dbReference>
<evidence type="ECO:0000256" key="5">
    <source>
        <dbReference type="ARBA" id="ARBA00022741"/>
    </source>
</evidence>